<name>A0A917HTI8_9BACI</name>
<organism evidence="2 3">
    <name type="scientific">Virgibacillus oceani</name>
    <dbReference type="NCBI Taxonomy" id="1479511"/>
    <lineage>
        <taxon>Bacteria</taxon>
        <taxon>Bacillati</taxon>
        <taxon>Bacillota</taxon>
        <taxon>Bacilli</taxon>
        <taxon>Bacillales</taxon>
        <taxon>Bacillaceae</taxon>
        <taxon>Virgibacillus</taxon>
    </lineage>
</organism>
<protein>
    <submittedName>
        <fullName evidence="2">Thioredoxin-like protein YdfQ</fullName>
    </submittedName>
</protein>
<evidence type="ECO:0000313" key="3">
    <source>
        <dbReference type="Proteomes" id="UP000622860"/>
    </source>
</evidence>
<sequence>MRKLQKLTSLDMIEKFIQEHELAFLYISRPNCGVCHGLLPQVRELLMNYPEIKLGHADADEVMEIAGRFSVFTVPVLLLFVGGKEYIREARIVHLSLLDKKLQKIYNNVVG</sequence>
<reference evidence="2" key="1">
    <citation type="journal article" date="2014" name="Int. J. Syst. Evol. Microbiol.">
        <title>Complete genome sequence of Corynebacterium casei LMG S-19264T (=DSM 44701T), isolated from a smear-ripened cheese.</title>
        <authorList>
            <consortium name="US DOE Joint Genome Institute (JGI-PGF)"/>
            <person name="Walter F."/>
            <person name="Albersmeier A."/>
            <person name="Kalinowski J."/>
            <person name="Ruckert C."/>
        </authorList>
    </citation>
    <scope>NUCLEOTIDE SEQUENCE</scope>
    <source>
        <strain evidence="2">CGMCC 1.12754</strain>
    </source>
</reference>
<dbReference type="InterPro" id="IPR013766">
    <property type="entry name" value="Thioredoxin_domain"/>
</dbReference>
<dbReference type="RefSeq" id="WP_188456995.1">
    <property type="nucleotide sequence ID" value="NZ_BMFR01000034.1"/>
</dbReference>
<dbReference type="Gene3D" id="3.40.30.10">
    <property type="entry name" value="Glutaredoxin"/>
    <property type="match status" value="1"/>
</dbReference>
<dbReference type="Pfam" id="PF00085">
    <property type="entry name" value="Thioredoxin"/>
    <property type="match status" value="1"/>
</dbReference>
<gene>
    <name evidence="2" type="primary">ydfQ</name>
    <name evidence="2" type="ORF">GCM10011398_38410</name>
</gene>
<evidence type="ECO:0000313" key="2">
    <source>
        <dbReference type="EMBL" id="GGG88738.1"/>
    </source>
</evidence>
<feature type="domain" description="Thioredoxin" evidence="1">
    <location>
        <begin position="15"/>
        <end position="86"/>
    </location>
</feature>
<keyword evidence="3" id="KW-1185">Reference proteome</keyword>
<dbReference type="Proteomes" id="UP000622860">
    <property type="component" value="Unassembled WGS sequence"/>
</dbReference>
<accession>A0A917HTI8</accession>
<dbReference type="AlphaFoldDB" id="A0A917HTI8"/>
<evidence type="ECO:0000259" key="1">
    <source>
        <dbReference type="Pfam" id="PF00085"/>
    </source>
</evidence>
<dbReference type="SUPFAM" id="SSF52833">
    <property type="entry name" value="Thioredoxin-like"/>
    <property type="match status" value="1"/>
</dbReference>
<reference evidence="2" key="2">
    <citation type="submission" date="2020-09" db="EMBL/GenBank/DDBJ databases">
        <authorList>
            <person name="Sun Q."/>
            <person name="Zhou Y."/>
        </authorList>
    </citation>
    <scope>NUCLEOTIDE SEQUENCE</scope>
    <source>
        <strain evidence="2">CGMCC 1.12754</strain>
    </source>
</reference>
<comment type="caution">
    <text evidence="2">The sequence shown here is derived from an EMBL/GenBank/DDBJ whole genome shotgun (WGS) entry which is preliminary data.</text>
</comment>
<proteinExistence type="predicted"/>
<dbReference type="CDD" id="cd02947">
    <property type="entry name" value="TRX_family"/>
    <property type="match status" value="1"/>
</dbReference>
<dbReference type="InterPro" id="IPR036249">
    <property type="entry name" value="Thioredoxin-like_sf"/>
</dbReference>
<dbReference type="EMBL" id="BMFR01000034">
    <property type="protein sequence ID" value="GGG88738.1"/>
    <property type="molecule type" value="Genomic_DNA"/>
</dbReference>